<dbReference type="GO" id="GO:0061617">
    <property type="term" value="C:MICOS complex"/>
    <property type="evidence" value="ECO:0007669"/>
    <property type="project" value="TreeGrafter"/>
</dbReference>
<feature type="transmembrane region" description="Helical" evidence="8">
    <location>
        <begin position="176"/>
        <end position="195"/>
    </location>
</feature>
<evidence type="ECO:0000256" key="4">
    <source>
        <dbReference type="ARBA" id="ARBA00022792"/>
    </source>
</evidence>
<dbReference type="PANTHER" id="PTHR31816">
    <property type="entry name" value="MICOS COMPLEX SUBUNIT MIC13"/>
    <property type="match status" value="1"/>
</dbReference>
<evidence type="ECO:0000256" key="2">
    <source>
        <dbReference type="ARBA" id="ARBA00006771"/>
    </source>
</evidence>
<gene>
    <name evidence="9" type="ORF">PHAECO_LOCUS7826</name>
</gene>
<keyword evidence="10" id="KW-1185">Reference proteome</keyword>
<keyword evidence="3 8" id="KW-0812">Transmembrane</keyword>
<feature type="transmembrane region" description="Helical" evidence="8">
    <location>
        <begin position="81"/>
        <end position="102"/>
    </location>
</feature>
<keyword evidence="6" id="KW-0496">Mitochondrion</keyword>
<proteinExistence type="inferred from homology"/>
<sequence length="230" mass="26105">MSGKDSEKCLKKTNLLVYQQPSGGKHRREPCSSGRKKPAYIPTICRPNPKVIRICTGAEMKKMCAPKPCVCPKGRRPSKGLLGLLVFGMKTALAAAAVYVSYDLGIWGSTDDTQELYRMYCRMKNEPNRKNTGKWDPPSCEAERDLFRISPFNPYGQCDDPPFDHERNAYNFQNNWNHAVAYVFAGIAGLPYNIIEKFTKEKPDGDSVKKNVCVPFEDLPENERIINRYK</sequence>
<reference evidence="9" key="1">
    <citation type="submission" date="2022-01" db="EMBL/GenBank/DDBJ databases">
        <authorList>
            <person name="King R."/>
        </authorList>
    </citation>
    <scope>NUCLEOTIDE SEQUENCE</scope>
</reference>
<dbReference type="OrthoDB" id="5948578at2759"/>
<dbReference type="AlphaFoldDB" id="A0A9N9X165"/>
<name>A0A9N9X165_PHACE</name>
<keyword evidence="4" id="KW-0999">Mitochondrion inner membrane</keyword>
<keyword evidence="7 8" id="KW-0472">Membrane</keyword>
<dbReference type="Proteomes" id="UP001153737">
    <property type="component" value="Chromosome 4"/>
</dbReference>
<dbReference type="GO" id="GO:0044284">
    <property type="term" value="C:mitochondrial crista junction"/>
    <property type="evidence" value="ECO:0007669"/>
    <property type="project" value="TreeGrafter"/>
</dbReference>
<keyword evidence="5 8" id="KW-1133">Transmembrane helix</keyword>
<accession>A0A9N9X165</accession>
<dbReference type="InterPro" id="IPR026769">
    <property type="entry name" value="Mic13"/>
</dbReference>
<organism evidence="9 10">
    <name type="scientific">Phaedon cochleariae</name>
    <name type="common">Mustard beetle</name>
    <dbReference type="NCBI Taxonomy" id="80249"/>
    <lineage>
        <taxon>Eukaryota</taxon>
        <taxon>Metazoa</taxon>
        <taxon>Ecdysozoa</taxon>
        <taxon>Arthropoda</taxon>
        <taxon>Hexapoda</taxon>
        <taxon>Insecta</taxon>
        <taxon>Pterygota</taxon>
        <taxon>Neoptera</taxon>
        <taxon>Endopterygota</taxon>
        <taxon>Coleoptera</taxon>
        <taxon>Polyphaga</taxon>
        <taxon>Cucujiformia</taxon>
        <taxon>Chrysomeloidea</taxon>
        <taxon>Chrysomelidae</taxon>
        <taxon>Chrysomelinae</taxon>
        <taxon>Chrysomelini</taxon>
        <taxon>Phaedon</taxon>
    </lineage>
</organism>
<dbReference type="PANTHER" id="PTHR31816:SF3">
    <property type="entry name" value="MICOS COMPLEX SUBUNIT MIC13"/>
    <property type="match status" value="1"/>
</dbReference>
<evidence type="ECO:0000313" key="10">
    <source>
        <dbReference type="Proteomes" id="UP001153737"/>
    </source>
</evidence>
<evidence type="ECO:0000256" key="7">
    <source>
        <dbReference type="ARBA" id="ARBA00023136"/>
    </source>
</evidence>
<evidence type="ECO:0000256" key="8">
    <source>
        <dbReference type="SAM" id="Phobius"/>
    </source>
</evidence>
<evidence type="ECO:0000256" key="6">
    <source>
        <dbReference type="ARBA" id="ARBA00023128"/>
    </source>
</evidence>
<evidence type="ECO:0000256" key="1">
    <source>
        <dbReference type="ARBA" id="ARBA00004434"/>
    </source>
</evidence>
<dbReference type="GO" id="GO:0042407">
    <property type="term" value="P:cristae formation"/>
    <property type="evidence" value="ECO:0007669"/>
    <property type="project" value="TreeGrafter"/>
</dbReference>
<protein>
    <recommendedName>
        <fullName evidence="11">MICOS complex subunit MIC13</fullName>
    </recommendedName>
</protein>
<evidence type="ECO:0000256" key="5">
    <source>
        <dbReference type="ARBA" id="ARBA00022989"/>
    </source>
</evidence>
<comment type="similarity">
    <text evidence="2">Belongs to the MICOS complex subunit Mic13 family.</text>
</comment>
<evidence type="ECO:0000256" key="3">
    <source>
        <dbReference type="ARBA" id="ARBA00022692"/>
    </source>
</evidence>
<comment type="subcellular location">
    <subcellularLocation>
        <location evidence="1">Mitochondrion inner membrane</location>
        <topology evidence="1">Single-pass membrane protein</topology>
    </subcellularLocation>
</comment>
<evidence type="ECO:0000313" key="9">
    <source>
        <dbReference type="EMBL" id="CAG9820836.1"/>
    </source>
</evidence>
<evidence type="ECO:0008006" key="11">
    <source>
        <dbReference type="Google" id="ProtNLM"/>
    </source>
</evidence>
<dbReference type="EMBL" id="OU896710">
    <property type="protein sequence ID" value="CAG9820836.1"/>
    <property type="molecule type" value="Genomic_DNA"/>
</dbReference>
<reference evidence="9" key="2">
    <citation type="submission" date="2022-10" db="EMBL/GenBank/DDBJ databases">
        <authorList>
            <consortium name="ENA_rothamsted_submissions"/>
            <consortium name="culmorum"/>
            <person name="King R."/>
        </authorList>
    </citation>
    <scope>NUCLEOTIDE SEQUENCE</scope>
</reference>